<dbReference type="PANTHER" id="PTHR43405:SF1">
    <property type="entry name" value="GLYCOSYL HYDROLASE DIGH"/>
    <property type="match status" value="1"/>
</dbReference>
<evidence type="ECO:0000256" key="1">
    <source>
        <dbReference type="ARBA" id="ARBA00022729"/>
    </source>
</evidence>
<dbReference type="SUPFAM" id="SSF51445">
    <property type="entry name" value="(Trans)glycosidases"/>
    <property type="match status" value="1"/>
</dbReference>
<dbReference type="PANTHER" id="PTHR43405">
    <property type="entry name" value="GLYCOSYL HYDROLASE DIGH"/>
    <property type="match status" value="1"/>
</dbReference>
<dbReference type="OrthoDB" id="9773203at2"/>
<dbReference type="RefSeq" id="WP_090654042.1">
    <property type="nucleotide sequence ID" value="NZ_FOXQ01000001.1"/>
</dbReference>
<sequence length="519" mass="60205">MMRFFCCALILFFLDLSSVYCQPKYEFRAVWIASVANIDWPSRKGLNTEQQKQEFINILNEQQKNGMNAVIVQIRPAADALYASQYEPWSEYLTGRQGVAPSPYYDPLQFMIEETHKRGMEFHAWLNPYRAAMSPSTFIAPNHITRQHPEWFVWYGGRRYFNPGIPEAMKYVTNVVIDILKRYDIDGIHMDDYFYPYKISGKDFPDTQAYLKYARGKGISKADWRRSNCDSIVKMIHDAVLMYKPFVKFGISPFGVWRNSSVDPRGSDTKAGQTCYDDLYADVLLWLKKGWIDYVAPQLYWEIGHRLCDYETLLNWWSENSYGKQLYIGHGVYRAIERPTAAWRNPNELPDEIKMLRDDANVNGSIFYSSKFLMYNPNGWEDSLRFNYYRMPALIPPMDWIDTTAPQHPHLLKIDLGQSIRNQRLTISGDGINKGETEPIKNFVVYLSKTIAGITNHPAIIIPADASLKFEFVIQTTAIPKEWDNCYMAVTSVDRENNESPPSNIILLEKTSDGWQVKN</sequence>
<dbReference type="InterPro" id="IPR017853">
    <property type="entry name" value="GH"/>
</dbReference>
<proteinExistence type="predicted"/>
<keyword evidence="4" id="KW-0449">Lipoprotein</keyword>
<evidence type="ECO:0000256" key="2">
    <source>
        <dbReference type="SAM" id="SignalP"/>
    </source>
</evidence>
<name>A0A1I5RVE7_9BACT</name>
<feature type="signal peptide" evidence="2">
    <location>
        <begin position="1"/>
        <end position="21"/>
    </location>
</feature>
<dbReference type="Pfam" id="PF02638">
    <property type="entry name" value="GHL10"/>
    <property type="match status" value="1"/>
</dbReference>
<dbReference type="InterPro" id="IPR052177">
    <property type="entry name" value="Divisome_Glycosyl_Hydrolase"/>
</dbReference>
<evidence type="ECO:0000313" key="4">
    <source>
        <dbReference type="EMBL" id="SFP62495.1"/>
    </source>
</evidence>
<keyword evidence="1 2" id="KW-0732">Signal</keyword>
<dbReference type="STRING" id="1465490.SAMN05444277_101441"/>
<evidence type="ECO:0000259" key="3">
    <source>
        <dbReference type="Pfam" id="PF02638"/>
    </source>
</evidence>
<gene>
    <name evidence="4" type="ORF">SAMN05444277_101441</name>
</gene>
<protein>
    <submittedName>
        <fullName evidence="4">Uncharacterized lipoprotein YddW, UPF0748 family</fullName>
    </submittedName>
</protein>
<accession>A0A1I5RVE7</accession>
<dbReference type="Proteomes" id="UP000199031">
    <property type="component" value="Unassembled WGS sequence"/>
</dbReference>
<dbReference type="EMBL" id="FOXQ01000001">
    <property type="protein sequence ID" value="SFP62495.1"/>
    <property type="molecule type" value="Genomic_DNA"/>
</dbReference>
<dbReference type="AlphaFoldDB" id="A0A1I5RVE7"/>
<dbReference type="InterPro" id="IPR003790">
    <property type="entry name" value="GHL10"/>
</dbReference>
<dbReference type="Gene3D" id="3.20.20.80">
    <property type="entry name" value="Glycosidases"/>
    <property type="match status" value="1"/>
</dbReference>
<reference evidence="4 5" key="1">
    <citation type="submission" date="2016-10" db="EMBL/GenBank/DDBJ databases">
        <authorList>
            <person name="de Groot N.N."/>
        </authorList>
    </citation>
    <scope>NUCLEOTIDE SEQUENCE [LARGE SCALE GENOMIC DNA]</scope>
    <source>
        <strain evidence="4 5">DSM 28286</strain>
    </source>
</reference>
<organism evidence="4 5">
    <name type="scientific">Parafilimonas terrae</name>
    <dbReference type="NCBI Taxonomy" id="1465490"/>
    <lineage>
        <taxon>Bacteria</taxon>
        <taxon>Pseudomonadati</taxon>
        <taxon>Bacteroidota</taxon>
        <taxon>Chitinophagia</taxon>
        <taxon>Chitinophagales</taxon>
        <taxon>Chitinophagaceae</taxon>
        <taxon>Parafilimonas</taxon>
    </lineage>
</organism>
<feature type="chain" id="PRO_5011636281" evidence="2">
    <location>
        <begin position="22"/>
        <end position="519"/>
    </location>
</feature>
<feature type="domain" description="Glycosyl hydrolase-like 10" evidence="3">
    <location>
        <begin position="26"/>
        <end position="333"/>
    </location>
</feature>
<evidence type="ECO:0000313" key="5">
    <source>
        <dbReference type="Proteomes" id="UP000199031"/>
    </source>
</evidence>
<keyword evidence="5" id="KW-1185">Reference proteome</keyword>